<evidence type="ECO:0000256" key="1">
    <source>
        <dbReference type="SAM" id="MobiDB-lite"/>
    </source>
</evidence>
<dbReference type="Proteomes" id="UP000030854">
    <property type="component" value="Unassembled WGS sequence"/>
</dbReference>
<comment type="caution">
    <text evidence="2">The sequence shown here is derived from an EMBL/GenBank/DDBJ whole genome shotgun (WGS) entry which is preliminary data.</text>
</comment>
<dbReference type="EMBL" id="JNVN01003155">
    <property type="protein sequence ID" value="KHJ31175.1"/>
    <property type="molecule type" value="Genomic_DNA"/>
</dbReference>
<keyword evidence="3" id="KW-1185">Reference proteome</keyword>
<evidence type="ECO:0000313" key="3">
    <source>
        <dbReference type="Proteomes" id="UP000030854"/>
    </source>
</evidence>
<protein>
    <submittedName>
        <fullName evidence="2">Putative effector protein</fullName>
    </submittedName>
</protein>
<dbReference type="AlphaFoldDB" id="A0A0B1P1K6"/>
<feature type="compositionally biased region" description="Basic and acidic residues" evidence="1">
    <location>
        <begin position="1"/>
        <end position="17"/>
    </location>
</feature>
<proteinExistence type="predicted"/>
<gene>
    <name evidence="2" type="ORF">EV44_g3502</name>
</gene>
<sequence length="226" mass="25127">MECEDKLQTREENKFNFDEGCPPLTETADSTYNIVDQNKSSPQETSAAPLMAAIKGLLDMTNDYLQNLDKENPGIGADFLALLADGASRAMRGERVYAILHNTSKLNTNSPKATRAQKVASDVHEFKSLGKKQRLKASHPGGQSKEDRRVIIRLSSNHEARKTESFELWQKVQSFLYDKSLITDAIFFPSGVAILAPSPSKAATLMQFKDTIEKIFGEATVERQET</sequence>
<feature type="region of interest" description="Disordered" evidence="1">
    <location>
        <begin position="1"/>
        <end position="28"/>
    </location>
</feature>
<organism evidence="2 3">
    <name type="scientific">Uncinula necator</name>
    <name type="common">Grape powdery mildew</name>
    <dbReference type="NCBI Taxonomy" id="52586"/>
    <lineage>
        <taxon>Eukaryota</taxon>
        <taxon>Fungi</taxon>
        <taxon>Dikarya</taxon>
        <taxon>Ascomycota</taxon>
        <taxon>Pezizomycotina</taxon>
        <taxon>Leotiomycetes</taxon>
        <taxon>Erysiphales</taxon>
        <taxon>Erysiphaceae</taxon>
        <taxon>Erysiphe</taxon>
    </lineage>
</organism>
<name>A0A0B1P1K6_UNCNE</name>
<accession>A0A0B1P1K6</accession>
<dbReference type="HOGENOM" id="CLU_036943_2_0_1"/>
<dbReference type="STRING" id="52586.A0A0B1P1K6"/>
<reference evidence="2 3" key="1">
    <citation type="journal article" date="2014" name="BMC Genomics">
        <title>Adaptive genomic structural variation in the grape powdery mildew pathogen, Erysiphe necator.</title>
        <authorList>
            <person name="Jones L."/>
            <person name="Riaz S."/>
            <person name="Morales-Cruz A."/>
            <person name="Amrine K.C."/>
            <person name="McGuire B."/>
            <person name="Gubler W.D."/>
            <person name="Walker M.A."/>
            <person name="Cantu D."/>
        </authorList>
    </citation>
    <scope>NUCLEOTIDE SEQUENCE [LARGE SCALE GENOMIC DNA]</scope>
    <source>
        <strain evidence="3">c</strain>
    </source>
</reference>
<evidence type="ECO:0000313" key="2">
    <source>
        <dbReference type="EMBL" id="KHJ31175.1"/>
    </source>
</evidence>